<comment type="cofactor">
    <cofactor evidence="7">
        <name>Cu(2+)</name>
        <dbReference type="ChEBI" id="CHEBI:29036"/>
    </cofactor>
    <text evidence="7">Binds 2 copper ions per subunit.</text>
</comment>
<dbReference type="Proteomes" id="UP001165190">
    <property type="component" value="Unassembled WGS sequence"/>
</dbReference>
<feature type="cross-link" description="2'-(S-cysteinyl)-histidine (Cys-His)" evidence="9">
    <location>
        <begin position="153"/>
        <end position="174"/>
    </location>
</feature>
<dbReference type="InterPro" id="IPR022739">
    <property type="entry name" value="Polyphenol_oxidase_cen"/>
</dbReference>
<feature type="binding site" evidence="7">
    <location>
        <position position="356"/>
    </location>
    <ligand>
        <name>Cu cation</name>
        <dbReference type="ChEBI" id="CHEBI:23378"/>
        <label>B</label>
    </ligand>
</feature>
<evidence type="ECO:0000256" key="5">
    <source>
        <dbReference type="ARBA" id="ARBA00023008"/>
    </source>
</evidence>
<dbReference type="GO" id="GO:0046148">
    <property type="term" value="P:pigment biosynthetic process"/>
    <property type="evidence" value="ECO:0007669"/>
    <property type="project" value="InterPro"/>
</dbReference>
<accession>A0A9W7JII4</accession>
<comment type="caution">
    <text evidence="13">The sequence shown here is derived from an EMBL/GenBank/DDBJ whole genome shotgun (WGS) entry which is preliminary data.</text>
</comment>
<dbReference type="OrthoDB" id="6132182at2759"/>
<keyword evidence="6 8" id="KW-1015">Disulfide bond</keyword>
<dbReference type="GO" id="GO:0004097">
    <property type="term" value="F:catechol oxidase activity"/>
    <property type="evidence" value="ECO:0007669"/>
    <property type="project" value="InterPro"/>
</dbReference>
<evidence type="ECO:0000259" key="11">
    <source>
        <dbReference type="PROSITE" id="PS00497"/>
    </source>
</evidence>
<evidence type="ECO:0000256" key="7">
    <source>
        <dbReference type="PIRSR" id="PIRSR000290-1"/>
    </source>
</evidence>
<organism evidence="13 14">
    <name type="scientific">Hibiscus trionum</name>
    <name type="common">Flower of an hour</name>
    <dbReference type="NCBI Taxonomy" id="183268"/>
    <lineage>
        <taxon>Eukaryota</taxon>
        <taxon>Viridiplantae</taxon>
        <taxon>Streptophyta</taxon>
        <taxon>Embryophyta</taxon>
        <taxon>Tracheophyta</taxon>
        <taxon>Spermatophyta</taxon>
        <taxon>Magnoliopsida</taxon>
        <taxon>eudicotyledons</taxon>
        <taxon>Gunneridae</taxon>
        <taxon>Pentapetalae</taxon>
        <taxon>rosids</taxon>
        <taxon>malvids</taxon>
        <taxon>Malvales</taxon>
        <taxon>Malvaceae</taxon>
        <taxon>Malvoideae</taxon>
        <taxon>Hibiscus</taxon>
    </lineage>
</organism>
<dbReference type="PANTHER" id="PTHR11474:SF87">
    <property type="entry name" value="POLYPHENOL OXIDASE, CHLOROPLASTIC-LIKE"/>
    <property type="match status" value="1"/>
</dbReference>
<evidence type="ECO:0000256" key="6">
    <source>
        <dbReference type="ARBA" id="ARBA00023157"/>
    </source>
</evidence>
<evidence type="ECO:0000256" key="4">
    <source>
        <dbReference type="ARBA" id="ARBA00023002"/>
    </source>
</evidence>
<dbReference type="Gene3D" id="1.10.1280.10">
    <property type="entry name" value="Di-copper center containing domain from catechol oxidase"/>
    <property type="match status" value="1"/>
</dbReference>
<feature type="binding site" evidence="7">
    <location>
        <position position="149"/>
    </location>
    <ligand>
        <name>Cu cation</name>
        <dbReference type="ChEBI" id="CHEBI:23378"/>
        <label>A</label>
    </ligand>
</feature>
<dbReference type="AlphaFoldDB" id="A0A9W7JII4"/>
<dbReference type="InterPro" id="IPR022740">
    <property type="entry name" value="Polyphenol_oxidase_C"/>
</dbReference>
<name>A0A9W7JII4_HIBTR</name>
<proteinExistence type="inferred from homology"/>
<comment type="similarity">
    <text evidence="1">Belongs to the tyrosinase family.</text>
</comment>
<feature type="binding site" evidence="7">
    <location>
        <position position="174"/>
    </location>
    <ligand>
        <name>Cu cation</name>
        <dbReference type="ChEBI" id="CHEBI:23378"/>
        <label>A</label>
    </ligand>
</feature>
<keyword evidence="5 7" id="KW-0186">Copper</keyword>
<dbReference type="InterPro" id="IPR008922">
    <property type="entry name" value="Di-copper_centre_dom_sf"/>
</dbReference>
<feature type="domain" description="Tyrosinase copper-binding" evidence="11">
    <location>
        <begin position="174"/>
        <end position="191"/>
    </location>
</feature>
<dbReference type="PROSITE" id="PS00498">
    <property type="entry name" value="TYROSINASE_2"/>
    <property type="match status" value="1"/>
</dbReference>
<protein>
    <recommendedName>
        <fullName evidence="11 12">Tyrosinase copper-binding domain-containing protein</fullName>
    </recommendedName>
</protein>
<reference evidence="13" key="1">
    <citation type="submission" date="2023-05" db="EMBL/GenBank/DDBJ databases">
        <title>Genome and transcriptome analyses reveal genes involved in the formation of fine ridges on petal epidermal cells in Hibiscus trionum.</title>
        <authorList>
            <person name="Koshimizu S."/>
            <person name="Masuda S."/>
            <person name="Ishii T."/>
            <person name="Shirasu K."/>
            <person name="Hoshino A."/>
            <person name="Arita M."/>
        </authorList>
    </citation>
    <scope>NUCLEOTIDE SEQUENCE</scope>
    <source>
        <strain evidence="13">Hamamatsu line</strain>
    </source>
</reference>
<evidence type="ECO:0000313" key="14">
    <source>
        <dbReference type="Proteomes" id="UP001165190"/>
    </source>
</evidence>
<dbReference type="InterPro" id="IPR002227">
    <property type="entry name" value="Tyrosinase_Cu-bd"/>
</dbReference>
<evidence type="ECO:0000256" key="1">
    <source>
        <dbReference type="ARBA" id="ARBA00009928"/>
    </source>
</evidence>
<dbReference type="Pfam" id="PF12142">
    <property type="entry name" value="PPO1_DWL"/>
    <property type="match status" value="1"/>
</dbReference>
<evidence type="ECO:0000256" key="2">
    <source>
        <dbReference type="ARBA" id="ARBA00022723"/>
    </source>
</evidence>
<dbReference type="PIRSF" id="PIRSF000290">
    <property type="entry name" value="PPO_plant"/>
    <property type="match status" value="1"/>
</dbReference>
<feature type="binding site" evidence="7">
    <location>
        <position position="326"/>
    </location>
    <ligand>
        <name>Cu cation</name>
        <dbReference type="ChEBI" id="CHEBI:23378"/>
        <label>B</label>
    </ligand>
</feature>
<feature type="domain" description="Tyrosinase copper-binding" evidence="12">
    <location>
        <begin position="349"/>
        <end position="360"/>
    </location>
</feature>
<keyword evidence="4" id="KW-0560">Oxidoreductase</keyword>
<evidence type="ECO:0000313" key="13">
    <source>
        <dbReference type="EMBL" id="GMJ14355.1"/>
    </source>
</evidence>
<keyword evidence="2 7" id="KW-0479">Metal-binding</keyword>
<dbReference type="Pfam" id="PF00264">
    <property type="entry name" value="Tyrosinase"/>
    <property type="match status" value="1"/>
</dbReference>
<dbReference type="InterPro" id="IPR016213">
    <property type="entry name" value="Polyphenol_oxidase"/>
</dbReference>
<dbReference type="EMBL" id="BSYR01000069">
    <property type="protein sequence ID" value="GMJ14355.1"/>
    <property type="molecule type" value="Genomic_DNA"/>
</dbReference>
<dbReference type="PROSITE" id="PS00497">
    <property type="entry name" value="TYROSINASE_1"/>
    <property type="match status" value="1"/>
</dbReference>
<evidence type="ECO:0000256" key="3">
    <source>
        <dbReference type="ARBA" id="ARBA00022784"/>
    </source>
</evidence>
<feature type="binding site" evidence="7">
    <location>
        <position position="183"/>
    </location>
    <ligand>
        <name>Cu cation</name>
        <dbReference type="ChEBI" id="CHEBI:23378"/>
        <label>A</label>
    </ligand>
</feature>
<keyword evidence="14" id="KW-1185">Reference proteome</keyword>
<evidence type="ECO:0000256" key="9">
    <source>
        <dbReference type="PIRSR" id="PIRSR000290-3"/>
    </source>
</evidence>
<dbReference type="SUPFAM" id="SSF48056">
    <property type="entry name" value="Di-copper centre-containing domain"/>
    <property type="match status" value="1"/>
</dbReference>
<keyword evidence="3" id="KW-0883">Thioether bond</keyword>
<dbReference type="PANTHER" id="PTHR11474">
    <property type="entry name" value="TYROSINASE FAMILY MEMBER"/>
    <property type="match status" value="1"/>
</dbReference>
<dbReference type="PRINTS" id="PR00092">
    <property type="entry name" value="TYROSINASE"/>
</dbReference>
<feature type="region of interest" description="Disordered" evidence="10">
    <location>
        <begin position="512"/>
        <end position="535"/>
    </location>
</feature>
<dbReference type="GO" id="GO:0046872">
    <property type="term" value="F:metal ion binding"/>
    <property type="evidence" value="ECO:0007669"/>
    <property type="project" value="UniProtKB-KW"/>
</dbReference>
<dbReference type="InterPro" id="IPR050316">
    <property type="entry name" value="Tyrosinase/Hemocyanin"/>
</dbReference>
<dbReference type="Pfam" id="PF12143">
    <property type="entry name" value="PPO1_KFDV"/>
    <property type="match status" value="1"/>
</dbReference>
<evidence type="ECO:0000256" key="10">
    <source>
        <dbReference type="SAM" id="MobiDB-lite"/>
    </source>
</evidence>
<evidence type="ECO:0000259" key="12">
    <source>
        <dbReference type="PROSITE" id="PS00498"/>
    </source>
</evidence>
<feature type="binding site" evidence="7">
    <location>
        <position position="322"/>
    </location>
    <ligand>
        <name>Cu cation</name>
        <dbReference type="ChEBI" id="CHEBI:23378"/>
        <label>B</label>
    </ligand>
</feature>
<evidence type="ECO:0000256" key="8">
    <source>
        <dbReference type="PIRSR" id="PIRSR000290-2"/>
    </source>
</evidence>
<sequence length="587" mass="67097">MASTLISPSALLISPTLKKKQPFSFASKRVVFCRANNGFDRRDMLLGLGSLYGATSLVGDPFALASPIAPDFSRPCSDAILPGNHVPCCPPESTKIIDFELPEVRKIRHRPAAHLVDCDYLIKFELAMERMRALPKDDPRSFFQQARVHCAYCNEAYFQKEPPRDEPDQKLKVHFSWLFFPFHRMYLYFYEKILGELIGEPDFAMPFWNWDSPCGMTMPGIYLDPASPLYDPNRNVEHQHVLVDLSDGKKSKTKSTERGTTYELSRTGQIKNNLNVMYNEMVSGSKKATWFYGQKYRAGCNSKDDGQCKPEPGGGLVENGSHIAIHKFVGAKKPPYNEDMGNFYSAGRDPLFYAHHGNVDRMWSIRKALPGWRQEFHYRVDRDWYNSEFYFYDEKRNLVRAKVWQFLDTERLGYAYQNVDIPWLRSRPTPRRLRGGQGKAKVAETIDIRNAFPLVLDNLVRIKVPRPKRSMTKPVEGYKDEDEDEEVLVIQNIQVDRNASVKFDVNINDLDDETPARPEDSEFAGSFSTIPHGIDHPDSKINTSLTLPISELLKDLGIEDEDYIEVSLVPKEGKGLVSIGNIKIDKC</sequence>
<gene>
    <name evidence="13" type="ORF">HRI_005104700</name>
</gene>
<feature type="disulfide bond" evidence="8">
    <location>
        <begin position="88"/>
        <end position="150"/>
    </location>
</feature>